<sequence>MNDKHASTFWTFYRKTPMCHLNALRSLRLLTSLIPPWKSSTAHVYKLVRSQYIGAWEAIAGLPNLQSLLVTTNHAFVTSKDEIMRQADLILPMKVVQRRKLKHFDVVLHVSIAFFPRHLAATIRERKLLWECFEIETAAGGGGGDRVSAKLWDGMHPRCRLIAMNAAMKNAAVPRQALAERDLFAWIKQFGTASSGRAFYSSNAMLDAKQLRLYERWWPAAQHTREGSEGEIRKEPAEAAKNAVKEKYQHVKFAGQLKATDLREINHVMDLGSMDRAVRYFYRYPELPEGEEPPELKYFIAA</sequence>
<comment type="caution">
    <text evidence="1">The sequence shown here is derived from an EMBL/GenBank/DDBJ whole genome shotgun (WGS) entry which is preliminary data.</text>
</comment>
<organism evidence="1 2">
    <name type="scientific">Aspergillus ustus</name>
    <dbReference type="NCBI Taxonomy" id="40382"/>
    <lineage>
        <taxon>Eukaryota</taxon>
        <taxon>Fungi</taxon>
        <taxon>Dikarya</taxon>
        <taxon>Ascomycota</taxon>
        <taxon>Pezizomycotina</taxon>
        <taxon>Eurotiomycetes</taxon>
        <taxon>Eurotiomycetidae</taxon>
        <taxon>Eurotiales</taxon>
        <taxon>Aspergillaceae</taxon>
        <taxon>Aspergillus</taxon>
        <taxon>Aspergillus subgen. Nidulantes</taxon>
    </lineage>
</organism>
<protein>
    <submittedName>
        <fullName evidence="1">Uncharacterized protein</fullName>
    </submittedName>
</protein>
<name>A0A0C1E766_ASPUT</name>
<dbReference type="AlphaFoldDB" id="A0A0C1E766"/>
<reference evidence="1 2" key="1">
    <citation type="submission" date="2014-11" db="EMBL/GenBank/DDBJ databases">
        <title>Genomics derived discovery of secondary metabolites biosynthetic gene clusters in Aspergillus ustus.</title>
        <authorList>
            <person name="Pi B."/>
            <person name="Dai F."/>
            <person name="Song X."/>
            <person name="Zhu C."/>
            <person name="Li H."/>
            <person name="Yu D."/>
        </authorList>
    </citation>
    <scope>NUCLEOTIDE SEQUENCE [LARGE SCALE GENOMIC DNA]</scope>
    <source>
        <strain evidence="1 2">3.3904</strain>
    </source>
</reference>
<accession>A0A0C1E766</accession>
<evidence type="ECO:0000313" key="2">
    <source>
        <dbReference type="Proteomes" id="UP000053475"/>
    </source>
</evidence>
<proteinExistence type="predicted"/>
<gene>
    <name evidence="1" type="ORF">HK57_00236</name>
</gene>
<keyword evidence="2" id="KW-1185">Reference proteome</keyword>
<evidence type="ECO:0000313" key="1">
    <source>
        <dbReference type="EMBL" id="KIA75968.1"/>
    </source>
</evidence>
<dbReference type="EMBL" id="JOMC01000018">
    <property type="protein sequence ID" value="KIA75968.1"/>
    <property type="molecule type" value="Genomic_DNA"/>
</dbReference>
<dbReference type="Proteomes" id="UP000053475">
    <property type="component" value="Unassembled WGS sequence"/>
</dbReference>